<feature type="transmembrane region" description="Helical" evidence="2">
    <location>
        <begin position="372"/>
        <end position="391"/>
    </location>
</feature>
<dbReference type="Proteomes" id="UP001179952">
    <property type="component" value="Unassembled WGS sequence"/>
</dbReference>
<name>A0AAV9AQ48_ACOGR</name>
<dbReference type="AlphaFoldDB" id="A0AAV9AQ48"/>
<accession>A0AAV9AQ48</accession>
<keyword evidence="2" id="KW-0472">Membrane</keyword>
<evidence type="ECO:0000313" key="3">
    <source>
        <dbReference type="EMBL" id="KAK1266306.1"/>
    </source>
</evidence>
<feature type="compositionally biased region" description="Acidic residues" evidence="1">
    <location>
        <begin position="126"/>
        <end position="138"/>
    </location>
</feature>
<keyword evidence="2" id="KW-0812">Transmembrane</keyword>
<feature type="compositionally biased region" description="Basic and acidic residues" evidence="1">
    <location>
        <begin position="112"/>
        <end position="125"/>
    </location>
</feature>
<feature type="region of interest" description="Disordered" evidence="1">
    <location>
        <begin position="1"/>
        <end position="80"/>
    </location>
</feature>
<evidence type="ECO:0000313" key="4">
    <source>
        <dbReference type="Proteomes" id="UP001179952"/>
    </source>
</evidence>
<proteinExistence type="predicted"/>
<dbReference type="EMBL" id="JAUJYN010000007">
    <property type="protein sequence ID" value="KAK1266306.1"/>
    <property type="molecule type" value="Genomic_DNA"/>
</dbReference>
<reference evidence="3" key="2">
    <citation type="submission" date="2023-06" db="EMBL/GenBank/DDBJ databases">
        <authorList>
            <person name="Ma L."/>
            <person name="Liu K.-W."/>
            <person name="Li Z."/>
            <person name="Hsiao Y.-Y."/>
            <person name="Qi Y."/>
            <person name="Fu T."/>
            <person name="Tang G."/>
            <person name="Zhang D."/>
            <person name="Sun W.-H."/>
            <person name="Liu D.-K."/>
            <person name="Li Y."/>
            <person name="Chen G.-Z."/>
            <person name="Liu X.-D."/>
            <person name="Liao X.-Y."/>
            <person name="Jiang Y.-T."/>
            <person name="Yu X."/>
            <person name="Hao Y."/>
            <person name="Huang J."/>
            <person name="Zhao X.-W."/>
            <person name="Ke S."/>
            <person name="Chen Y.-Y."/>
            <person name="Wu W.-L."/>
            <person name="Hsu J.-L."/>
            <person name="Lin Y.-F."/>
            <person name="Huang M.-D."/>
            <person name="Li C.-Y."/>
            <person name="Huang L."/>
            <person name="Wang Z.-W."/>
            <person name="Zhao X."/>
            <person name="Zhong W.-Y."/>
            <person name="Peng D.-H."/>
            <person name="Ahmad S."/>
            <person name="Lan S."/>
            <person name="Zhang J.-S."/>
            <person name="Tsai W.-C."/>
            <person name="Van De Peer Y."/>
            <person name="Liu Z.-J."/>
        </authorList>
    </citation>
    <scope>NUCLEOTIDE SEQUENCE</scope>
    <source>
        <strain evidence="3">SCP</strain>
        <tissue evidence="3">Leaves</tissue>
    </source>
</reference>
<feature type="region of interest" description="Disordered" evidence="1">
    <location>
        <begin position="482"/>
        <end position="544"/>
    </location>
</feature>
<evidence type="ECO:0000256" key="2">
    <source>
        <dbReference type="SAM" id="Phobius"/>
    </source>
</evidence>
<feature type="compositionally biased region" description="Basic residues" evidence="1">
    <location>
        <begin position="533"/>
        <end position="544"/>
    </location>
</feature>
<dbReference type="PANTHER" id="PTHR34775:SF4">
    <property type="entry name" value="TRANSMEMBRANE PROTEIN"/>
    <property type="match status" value="1"/>
</dbReference>
<dbReference type="PANTHER" id="PTHR34775">
    <property type="entry name" value="TRANSMEMBRANE PROTEIN"/>
    <property type="match status" value="1"/>
</dbReference>
<keyword evidence="2" id="KW-1133">Transmembrane helix</keyword>
<evidence type="ECO:0000256" key="1">
    <source>
        <dbReference type="SAM" id="MobiDB-lite"/>
    </source>
</evidence>
<organism evidence="3 4">
    <name type="scientific">Acorus gramineus</name>
    <name type="common">Dwarf sweet flag</name>
    <dbReference type="NCBI Taxonomy" id="55184"/>
    <lineage>
        <taxon>Eukaryota</taxon>
        <taxon>Viridiplantae</taxon>
        <taxon>Streptophyta</taxon>
        <taxon>Embryophyta</taxon>
        <taxon>Tracheophyta</taxon>
        <taxon>Spermatophyta</taxon>
        <taxon>Magnoliopsida</taxon>
        <taxon>Liliopsida</taxon>
        <taxon>Acoraceae</taxon>
        <taxon>Acorus</taxon>
    </lineage>
</organism>
<feature type="compositionally biased region" description="Polar residues" evidence="1">
    <location>
        <begin position="482"/>
        <end position="498"/>
    </location>
</feature>
<protein>
    <submittedName>
        <fullName evidence="3">Uncharacterized protein</fullName>
    </submittedName>
</protein>
<reference evidence="3" key="1">
    <citation type="journal article" date="2023" name="Nat. Commun.">
        <title>Diploid and tetraploid genomes of Acorus and the evolution of monocots.</title>
        <authorList>
            <person name="Ma L."/>
            <person name="Liu K.W."/>
            <person name="Li Z."/>
            <person name="Hsiao Y.Y."/>
            <person name="Qi Y."/>
            <person name="Fu T."/>
            <person name="Tang G.D."/>
            <person name="Zhang D."/>
            <person name="Sun W.H."/>
            <person name="Liu D.K."/>
            <person name="Li Y."/>
            <person name="Chen G.Z."/>
            <person name="Liu X.D."/>
            <person name="Liao X.Y."/>
            <person name="Jiang Y.T."/>
            <person name="Yu X."/>
            <person name="Hao Y."/>
            <person name="Huang J."/>
            <person name="Zhao X.W."/>
            <person name="Ke S."/>
            <person name="Chen Y.Y."/>
            <person name="Wu W.L."/>
            <person name="Hsu J.L."/>
            <person name="Lin Y.F."/>
            <person name="Huang M.D."/>
            <person name="Li C.Y."/>
            <person name="Huang L."/>
            <person name="Wang Z.W."/>
            <person name="Zhao X."/>
            <person name="Zhong W.Y."/>
            <person name="Peng D.H."/>
            <person name="Ahmad S."/>
            <person name="Lan S."/>
            <person name="Zhang J.S."/>
            <person name="Tsai W.C."/>
            <person name="Van de Peer Y."/>
            <person name="Liu Z.J."/>
        </authorList>
    </citation>
    <scope>NUCLEOTIDE SEQUENCE</scope>
    <source>
        <strain evidence="3">SCP</strain>
    </source>
</reference>
<sequence length="544" mass="60546">MDGFKNNRPSLSPRPFFSGEPKTQNPKKVTASKRVLMERNGSSNIDLGLGSRGATPSSNRSDDQNRPPYDPVTNYLSPRPKFLRYKPNRCLERFLRRDLEHLHEWQSGSDSRPPESEELHGSKDDDIADDTEDGDGEDEARPSIFNRVMRALLLFGVLVIACSCVSSTLSFDGFGGLEEDSLENQGLEWVVIKNPQLGCSNISRNIWEISRDPIPTALSEVTNSGPIYSLHVTEDIGSEEPEIERHVLISEVSNESVTVREVEFEGEFEKEAVFHVEAWGNEHDIDGVVGELSDDVLNEVEIEEVAYEFEMVEIDYVTNKTSEILEQPNQEATKSVSKLLMQHNDTEPHISSFSEAQNGLDNMDWISRMKRVMMAPALISVVAATIVWMLFHFMSRRASMKVSSDSKAVEKTCAEPVEDTKMSENISLVGPTTSLRLNDDINFSRNCPPVVELLGEVEVTELSTPERRFGAKLKTPCVKNVVSSTTPLKRSAKKSTPSPDIASVSPLVSSAMKKGYGGAESMKEVTTTTPVRRSSRLRNKAMSP</sequence>
<comment type="caution">
    <text evidence="3">The sequence shown here is derived from an EMBL/GenBank/DDBJ whole genome shotgun (WGS) entry which is preliminary data.</text>
</comment>
<gene>
    <name evidence="3" type="ORF">QJS04_geneDACA002614</name>
</gene>
<keyword evidence="4" id="KW-1185">Reference proteome</keyword>
<feature type="region of interest" description="Disordered" evidence="1">
    <location>
        <begin position="105"/>
        <end position="140"/>
    </location>
</feature>